<dbReference type="EMBL" id="MWPH01000001">
    <property type="protein sequence ID" value="OVE86125.1"/>
    <property type="molecule type" value="Genomic_DNA"/>
</dbReference>
<dbReference type="Proteomes" id="UP000196084">
    <property type="component" value="Unassembled WGS sequence"/>
</dbReference>
<gene>
    <name evidence="3" type="ORF">B2G88_04850</name>
</gene>
<organism evidence="3 4">
    <name type="scientific">Natronolimnobius baerhuensis</name>
    <dbReference type="NCBI Taxonomy" id="253108"/>
    <lineage>
        <taxon>Archaea</taxon>
        <taxon>Methanobacteriati</taxon>
        <taxon>Methanobacteriota</taxon>
        <taxon>Stenosarchaea group</taxon>
        <taxon>Halobacteria</taxon>
        <taxon>Halobacteriales</taxon>
        <taxon>Natrialbaceae</taxon>
        <taxon>Natronolimnobius</taxon>
    </lineage>
</organism>
<dbReference type="RefSeq" id="WP_054862846.1">
    <property type="nucleotide sequence ID" value="NZ_MWPH01000001.1"/>
</dbReference>
<feature type="compositionally biased region" description="Acidic residues" evidence="1">
    <location>
        <begin position="28"/>
        <end position="39"/>
    </location>
</feature>
<name>A0A202ED30_9EURY</name>
<dbReference type="AlphaFoldDB" id="A0A202ED30"/>
<reference evidence="3 4" key="1">
    <citation type="submission" date="2017-02" db="EMBL/GenBank/DDBJ databases">
        <title>Natronthermophilus aegyptiacus gen. nov.,sp. nov., an aerobic, extremely halophilic alkalithermophilic archaeon isolated from the athalassohaline Wadi An Natrun, Egypt.</title>
        <authorList>
            <person name="Zhao B."/>
        </authorList>
    </citation>
    <scope>NUCLEOTIDE SEQUENCE [LARGE SCALE GENOMIC DNA]</scope>
    <source>
        <strain evidence="3 4">CGMCC 1.3597</strain>
    </source>
</reference>
<feature type="region of interest" description="Disordered" evidence="1">
    <location>
        <begin position="16"/>
        <end position="44"/>
    </location>
</feature>
<dbReference type="InterPro" id="IPR055767">
    <property type="entry name" value="DUF7343"/>
</dbReference>
<evidence type="ECO:0000256" key="1">
    <source>
        <dbReference type="SAM" id="MobiDB-lite"/>
    </source>
</evidence>
<proteinExistence type="predicted"/>
<protein>
    <recommendedName>
        <fullName evidence="2">DUF7343 domain-containing protein</fullName>
    </recommendedName>
</protein>
<feature type="compositionally biased region" description="Low complexity" evidence="1">
    <location>
        <begin position="16"/>
        <end position="27"/>
    </location>
</feature>
<feature type="domain" description="DUF7343" evidence="2">
    <location>
        <begin position="58"/>
        <end position="116"/>
    </location>
</feature>
<evidence type="ECO:0000259" key="2">
    <source>
        <dbReference type="Pfam" id="PF24034"/>
    </source>
</evidence>
<accession>A0A202ED30</accession>
<sequence length="131" mass="14813">MVLSALRARLASLWSTDSTGETTAESTTTDEEPTDESSDDQTLSYAEEIEYGVDERDLKDDDKILRLLVKRGGRVDEATVREETGWADERLSAVIDRMEDDDQISAITVGRKRVICRRGFEPKGYRSHLNE</sequence>
<keyword evidence="4" id="KW-1185">Reference proteome</keyword>
<dbReference type="Pfam" id="PF24034">
    <property type="entry name" value="DUF7343"/>
    <property type="match status" value="1"/>
</dbReference>
<evidence type="ECO:0000313" key="3">
    <source>
        <dbReference type="EMBL" id="OVE86125.1"/>
    </source>
</evidence>
<dbReference type="OrthoDB" id="191332at2157"/>
<comment type="caution">
    <text evidence="3">The sequence shown here is derived from an EMBL/GenBank/DDBJ whole genome shotgun (WGS) entry which is preliminary data.</text>
</comment>
<evidence type="ECO:0000313" key="4">
    <source>
        <dbReference type="Proteomes" id="UP000196084"/>
    </source>
</evidence>